<feature type="region of interest" description="Disordered" evidence="1">
    <location>
        <begin position="1"/>
        <end position="54"/>
    </location>
</feature>
<reference evidence="2 3" key="1">
    <citation type="submission" date="2017-07" db="EMBL/GenBank/DDBJ databases">
        <title>Amycolatopsis antarcticus sp. nov., isolated from the surface of an Antarcticus brown macroalga.</title>
        <authorList>
            <person name="Wang J."/>
            <person name="Leiva S."/>
            <person name="Huang J."/>
            <person name="Huang Y."/>
        </authorList>
    </citation>
    <scope>NUCLEOTIDE SEQUENCE [LARGE SCALE GENOMIC DNA]</scope>
    <source>
        <strain evidence="2 3">AU-G6</strain>
    </source>
</reference>
<protein>
    <submittedName>
        <fullName evidence="2">Uncharacterized protein</fullName>
    </submittedName>
</protein>
<name>A0A263D0B7_9PSEU</name>
<dbReference type="EMBL" id="NKYE01000010">
    <property type="protein sequence ID" value="OZM71880.1"/>
    <property type="molecule type" value="Genomic_DNA"/>
</dbReference>
<keyword evidence="3" id="KW-1185">Reference proteome</keyword>
<proteinExistence type="predicted"/>
<gene>
    <name evidence="2" type="ORF">CFN78_17140</name>
</gene>
<dbReference type="Proteomes" id="UP000242444">
    <property type="component" value="Unassembled WGS sequence"/>
</dbReference>
<organism evidence="2 3">
    <name type="scientific">Amycolatopsis antarctica</name>
    <dbReference type="NCBI Taxonomy" id="1854586"/>
    <lineage>
        <taxon>Bacteria</taxon>
        <taxon>Bacillati</taxon>
        <taxon>Actinomycetota</taxon>
        <taxon>Actinomycetes</taxon>
        <taxon>Pseudonocardiales</taxon>
        <taxon>Pseudonocardiaceae</taxon>
        <taxon>Amycolatopsis</taxon>
    </lineage>
</organism>
<accession>A0A263D0B7</accession>
<dbReference type="AlphaFoldDB" id="A0A263D0B7"/>
<dbReference type="InterPro" id="IPR046194">
    <property type="entry name" value="DUF6222"/>
</dbReference>
<evidence type="ECO:0000313" key="3">
    <source>
        <dbReference type="Proteomes" id="UP000242444"/>
    </source>
</evidence>
<evidence type="ECO:0000256" key="1">
    <source>
        <dbReference type="SAM" id="MobiDB-lite"/>
    </source>
</evidence>
<dbReference type="RefSeq" id="WP_094863837.1">
    <property type="nucleotide sequence ID" value="NZ_NKYE01000010.1"/>
</dbReference>
<evidence type="ECO:0000313" key="2">
    <source>
        <dbReference type="EMBL" id="OZM71880.1"/>
    </source>
</evidence>
<dbReference type="Pfam" id="PF19731">
    <property type="entry name" value="DUF6222"/>
    <property type="match status" value="1"/>
</dbReference>
<comment type="caution">
    <text evidence="2">The sequence shown here is derived from an EMBL/GenBank/DDBJ whole genome shotgun (WGS) entry which is preliminary data.</text>
</comment>
<sequence>MTDDPDPQHPASPYSVRPAASRRLGLVPDATPVPETAPGAESRLDARAGTPVAEVTELPMRPTPRLGRGIRWSDLVAEMHRERVDREAAA</sequence>
<dbReference type="InParanoid" id="A0A263D0B7"/>